<evidence type="ECO:0000256" key="1">
    <source>
        <dbReference type="ARBA" id="ARBA00009856"/>
    </source>
</evidence>
<organism evidence="4">
    <name type="scientific">Aphanomyces astaci</name>
    <name type="common">Crayfish plague agent</name>
    <dbReference type="NCBI Taxonomy" id="112090"/>
    <lineage>
        <taxon>Eukaryota</taxon>
        <taxon>Sar</taxon>
        <taxon>Stramenopiles</taxon>
        <taxon>Oomycota</taxon>
        <taxon>Saprolegniomycetes</taxon>
        <taxon>Saprolegniales</taxon>
        <taxon>Verrucalvaceae</taxon>
        <taxon>Aphanomyces</taxon>
    </lineage>
</organism>
<dbReference type="GO" id="GO:0005634">
    <property type="term" value="C:nucleus"/>
    <property type="evidence" value="ECO:0007669"/>
    <property type="project" value="TreeGrafter"/>
</dbReference>
<gene>
    <name evidence="4" type="ORF">H257_03358</name>
</gene>
<proteinExistence type="inferred from homology"/>
<dbReference type="GeneID" id="20805354"/>
<dbReference type="GO" id="GO:0005737">
    <property type="term" value="C:cytoplasm"/>
    <property type="evidence" value="ECO:0007669"/>
    <property type="project" value="TreeGrafter"/>
</dbReference>
<dbReference type="Pfam" id="PF07985">
    <property type="entry name" value="SRR1"/>
    <property type="match status" value="1"/>
</dbReference>
<dbReference type="InterPro" id="IPR040044">
    <property type="entry name" value="SRR1L"/>
</dbReference>
<evidence type="ECO:0000313" key="4">
    <source>
        <dbReference type="EMBL" id="ETV83994.1"/>
    </source>
</evidence>
<accession>W4GY95</accession>
<dbReference type="AlphaFoldDB" id="W4GY95"/>
<feature type="region of interest" description="Disordered" evidence="2">
    <location>
        <begin position="12"/>
        <end position="31"/>
    </location>
</feature>
<dbReference type="PANTHER" id="PTHR28626:SF3">
    <property type="entry name" value="SRR1-LIKE PROTEIN"/>
    <property type="match status" value="1"/>
</dbReference>
<feature type="compositionally biased region" description="Basic residues" evidence="2">
    <location>
        <begin position="13"/>
        <end position="22"/>
    </location>
</feature>
<evidence type="ECO:0000259" key="3">
    <source>
        <dbReference type="Pfam" id="PF07985"/>
    </source>
</evidence>
<evidence type="ECO:0000256" key="2">
    <source>
        <dbReference type="SAM" id="MobiDB-lite"/>
    </source>
</evidence>
<dbReference type="VEuPathDB" id="FungiDB:H257_03358"/>
<reference evidence="4" key="1">
    <citation type="submission" date="2013-12" db="EMBL/GenBank/DDBJ databases">
        <title>The Genome Sequence of Aphanomyces astaci APO3.</title>
        <authorList>
            <consortium name="The Broad Institute Genomics Platform"/>
            <person name="Russ C."/>
            <person name="Tyler B."/>
            <person name="van West P."/>
            <person name="Dieguez-Uribeondo J."/>
            <person name="Young S.K."/>
            <person name="Zeng Q."/>
            <person name="Gargeya S."/>
            <person name="Fitzgerald M."/>
            <person name="Abouelleil A."/>
            <person name="Alvarado L."/>
            <person name="Chapman S.B."/>
            <person name="Gainer-Dewar J."/>
            <person name="Goldberg J."/>
            <person name="Griggs A."/>
            <person name="Gujja S."/>
            <person name="Hansen M."/>
            <person name="Howarth C."/>
            <person name="Imamovic A."/>
            <person name="Ireland A."/>
            <person name="Larimer J."/>
            <person name="McCowan C."/>
            <person name="Murphy C."/>
            <person name="Pearson M."/>
            <person name="Poon T.W."/>
            <person name="Priest M."/>
            <person name="Roberts A."/>
            <person name="Saif S."/>
            <person name="Shea T."/>
            <person name="Sykes S."/>
            <person name="Wortman J."/>
            <person name="Nusbaum C."/>
            <person name="Birren B."/>
        </authorList>
    </citation>
    <scope>NUCLEOTIDE SEQUENCE [LARGE SCALE GENOMIC DNA]</scope>
    <source>
        <strain evidence="4">APO3</strain>
    </source>
</reference>
<feature type="domain" description="SRR1-like" evidence="3">
    <location>
        <begin position="87"/>
        <end position="259"/>
    </location>
</feature>
<name>W4GY95_APHAT</name>
<dbReference type="OrthoDB" id="551431at2759"/>
<protein>
    <recommendedName>
        <fullName evidence="3">SRR1-like domain-containing protein</fullName>
    </recommendedName>
</protein>
<sequence length="291" mass="32215">MVDDDDAWTFVGRKGKSTRKPAIKQQPPSTEAASFAYKQKAGLPSSVPDKHASATLLAKVRRHVKSMRRSPFLATLIEALETQLPTTFETPSKMQLVCYGLGSFSSSNAAYQLACAVLVREWMENHAAIDLQHACLFDPIMTQDDKEVASAVDFVVLATNEQGHRRSADSLQTLFFMPHCGKQLYQNVLLSNWTTLQRVFILGNSFSAYDDRVVAAADRRTSIFSALVPYTAEVAVGKITKSWSEYVQYDAAFNDLSLHAFPATKLQDAVRDGVFARDADAFDVGTDEDLM</sequence>
<dbReference type="RefSeq" id="XP_009825686.1">
    <property type="nucleotide sequence ID" value="XM_009827384.1"/>
</dbReference>
<dbReference type="EMBL" id="KI913119">
    <property type="protein sequence ID" value="ETV83994.1"/>
    <property type="molecule type" value="Genomic_DNA"/>
</dbReference>
<dbReference type="PANTHER" id="PTHR28626">
    <property type="entry name" value="SRR1-LIKE PROTEIN"/>
    <property type="match status" value="1"/>
</dbReference>
<dbReference type="InterPro" id="IPR012942">
    <property type="entry name" value="SRR1-like"/>
</dbReference>
<comment type="similarity">
    <text evidence="1">Belongs to the SRR1 family.</text>
</comment>